<dbReference type="OrthoDB" id="408743at2759"/>
<protein>
    <recommendedName>
        <fullName evidence="2">TauD/TfdA-like domain-containing protein</fullName>
    </recommendedName>
</protein>
<name>A0A1A6GMC6_NEOLE</name>
<dbReference type="GO" id="GO:0008336">
    <property type="term" value="F:gamma-butyrobetaine dioxygenase activity"/>
    <property type="evidence" value="ECO:0007669"/>
    <property type="project" value="TreeGrafter"/>
</dbReference>
<dbReference type="STRING" id="56216.A0A1A6GMC6"/>
<comment type="caution">
    <text evidence="3">The sequence shown here is derived from an EMBL/GenBank/DDBJ whole genome shotgun (WGS) entry which is preliminary data.</text>
</comment>
<gene>
    <name evidence="3" type="ORF">A6R68_04021</name>
</gene>
<dbReference type="InterPro" id="IPR003819">
    <property type="entry name" value="TauD/TfdA-like"/>
</dbReference>
<dbReference type="PANTHER" id="PTHR10696:SF33">
    <property type="entry name" value="GAMMA-BUTYROBETAINE DIOXYGENASE"/>
    <property type="match status" value="1"/>
</dbReference>
<accession>A0A1A6GMC6</accession>
<dbReference type="GO" id="GO:0005739">
    <property type="term" value="C:mitochondrion"/>
    <property type="evidence" value="ECO:0007669"/>
    <property type="project" value="TreeGrafter"/>
</dbReference>
<proteinExistence type="predicted"/>
<dbReference type="PANTHER" id="PTHR10696">
    <property type="entry name" value="GAMMA-BUTYROBETAINE HYDROXYLASE-RELATED"/>
    <property type="match status" value="1"/>
</dbReference>
<evidence type="ECO:0000313" key="3">
    <source>
        <dbReference type="EMBL" id="OBS67438.1"/>
    </source>
</evidence>
<feature type="domain" description="TauD/TfdA-like" evidence="2">
    <location>
        <begin position="1"/>
        <end position="62"/>
    </location>
</feature>
<dbReference type="InterPro" id="IPR042098">
    <property type="entry name" value="TauD-like_sf"/>
</dbReference>
<sequence length="65" mass="7286">VQLLHCIKQTVTGGDSEIVDGFNVCQKLKEKNPQAFHILSSTFVDFTDIGVDYCDFSVQSKHKII</sequence>
<organism evidence="3 4">
    <name type="scientific">Neotoma lepida</name>
    <name type="common">Desert woodrat</name>
    <dbReference type="NCBI Taxonomy" id="56216"/>
    <lineage>
        <taxon>Eukaryota</taxon>
        <taxon>Metazoa</taxon>
        <taxon>Chordata</taxon>
        <taxon>Craniata</taxon>
        <taxon>Vertebrata</taxon>
        <taxon>Euteleostomi</taxon>
        <taxon>Mammalia</taxon>
        <taxon>Eutheria</taxon>
        <taxon>Euarchontoglires</taxon>
        <taxon>Glires</taxon>
        <taxon>Rodentia</taxon>
        <taxon>Myomorpha</taxon>
        <taxon>Muroidea</taxon>
        <taxon>Cricetidae</taxon>
        <taxon>Neotominae</taxon>
        <taxon>Neotoma</taxon>
    </lineage>
</organism>
<feature type="non-terminal residue" evidence="3">
    <location>
        <position position="65"/>
    </location>
</feature>
<dbReference type="Pfam" id="PF02668">
    <property type="entry name" value="TauD"/>
    <property type="match status" value="1"/>
</dbReference>
<evidence type="ECO:0000256" key="1">
    <source>
        <dbReference type="ARBA" id="ARBA00023002"/>
    </source>
</evidence>
<dbReference type="InterPro" id="IPR050411">
    <property type="entry name" value="AlphaKG_dependent_hydroxylases"/>
</dbReference>
<dbReference type="SUPFAM" id="SSF51197">
    <property type="entry name" value="Clavaminate synthase-like"/>
    <property type="match status" value="1"/>
</dbReference>
<keyword evidence="1" id="KW-0560">Oxidoreductase</keyword>
<dbReference type="AlphaFoldDB" id="A0A1A6GMC6"/>
<dbReference type="Gene3D" id="3.60.130.10">
    <property type="entry name" value="Clavaminate synthase-like"/>
    <property type="match status" value="1"/>
</dbReference>
<reference evidence="3 4" key="1">
    <citation type="submission" date="2016-06" db="EMBL/GenBank/DDBJ databases">
        <title>The Draft Genome Sequence and Annotation of the Desert Woodrat Neotoma lepida.</title>
        <authorList>
            <person name="Campbell M."/>
            <person name="Oakeson K.F."/>
            <person name="Yandell M."/>
            <person name="Halpert J.R."/>
            <person name="Dearing D."/>
        </authorList>
    </citation>
    <scope>NUCLEOTIDE SEQUENCE [LARGE SCALE GENOMIC DNA]</scope>
    <source>
        <strain evidence="3">417</strain>
        <tissue evidence="3">Liver</tissue>
    </source>
</reference>
<dbReference type="EMBL" id="LZPO01084525">
    <property type="protein sequence ID" value="OBS67438.1"/>
    <property type="molecule type" value="Genomic_DNA"/>
</dbReference>
<evidence type="ECO:0000313" key="4">
    <source>
        <dbReference type="Proteomes" id="UP000092124"/>
    </source>
</evidence>
<dbReference type="Proteomes" id="UP000092124">
    <property type="component" value="Unassembled WGS sequence"/>
</dbReference>
<evidence type="ECO:0000259" key="2">
    <source>
        <dbReference type="Pfam" id="PF02668"/>
    </source>
</evidence>
<keyword evidence="4" id="KW-1185">Reference proteome</keyword>
<feature type="non-terminal residue" evidence="3">
    <location>
        <position position="1"/>
    </location>
</feature>
<dbReference type="GO" id="GO:0045329">
    <property type="term" value="P:carnitine biosynthetic process"/>
    <property type="evidence" value="ECO:0007669"/>
    <property type="project" value="TreeGrafter"/>
</dbReference>